<evidence type="ECO:0000313" key="3">
    <source>
        <dbReference type="EMBL" id="GAA0336593.1"/>
    </source>
</evidence>
<organism evidence="3 4">
    <name type="scientific">Actinoallomurus spadix</name>
    <dbReference type="NCBI Taxonomy" id="79912"/>
    <lineage>
        <taxon>Bacteria</taxon>
        <taxon>Bacillati</taxon>
        <taxon>Actinomycetota</taxon>
        <taxon>Actinomycetes</taxon>
        <taxon>Streptosporangiales</taxon>
        <taxon>Thermomonosporaceae</taxon>
        <taxon>Actinoallomurus</taxon>
    </lineage>
</organism>
<evidence type="ECO:0000256" key="1">
    <source>
        <dbReference type="SAM" id="SignalP"/>
    </source>
</evidence>
<dbReference type="RefSeq" id="WP_252807120.1">
    <property type="nucleotide sequence ID" value="NZ_BAAABM010000017.1"/>
</dbReference>
<dbReference type="Gene3D" id="3.90.70.10">
    <property type="entry name" value="Cysteine proteinases"/>
    <property type="match status" value="1"/>
</dbReference>
<keyword evidence="1" id="KW-0732">Signal</keyword>
<keyword evidence="4" id="KW-1185">Reference proteome</keyword>
<feature type="domain" description="Peptidase C39-like" evidence="2">
    <location>
        <begin position="80"/>
        <end position="221"/>
    </location>
</feature>
<evidence type="ECO:0000313" key="4">
    <source>
        <dbReference type="Proteomes" id="UP001501822"/>
    </source>
</evidence>
<dbReference type="Pfam" id="PF13529">
    <property type="entry name" value="Peptidase_C39_2"/>
    <property type="match status" value="1"/>
</dbReference>
<reference evidence="3 4" key="1">
    <citation type="journal article" date="2019" name="Int. J. Syst. Evol. Microbiol.">
        <title>The Global Catalogue of Microorganisms (GCM) 10K type strain sequencing project: providing services to taxonomists for standard genome sequencing and annotation.</title>
        <authorList>
            <consortium name="The Broad Institute Genomics Platform"/>
            <consortium name="The Broad Institute Genome Sequencing Center for Infectious Disease"/>
            <person name="Wu L."/>
            <person name="Ma J."/>
        </authorList>
    </citation>
    <scope>NUCLEOTIDE SEQUENCE [LARGE SCALE GENOMIC DNA]</scope>
    <source>
        <strain evidence="3 4">JCM 3146</strain>
    </source>
</reference>
<comment type="caution">
    <text evidence="3">The sequence shown here is derived from an EMBL/GenBank/DDBJ whole genome shotgun (WGS) entry which is preliminary data.</text>
</comment>
<feature type="chain" id="PRO_5047237817" description="Peptidase C39-like domain-containing protein" evidence="1">
    <location>
        <begin position="28"/>
        <end position="250"/>
    </location>
</feature>
<name>A0ABN0WGH1_9ACTN</name>
<dbReference type="EMBL" id="BAAABM010000017">
    <property type="protein sequence ID" value="GAA0336593.1"/>
    <property type="molecule type" value="Genomic_DNA"/>
</dbReference>
<dbReference type="Proteomes" id="UP001501822">
    <property type="component" value="Unassembled WGS sequence"/>
</dbReference>
<proteinExistence type="predicted"/>
<protein>
    <recommendedName>
        <fullName evidence="2">Peptidase C39-like domain-containing protein</fullName>
    </recommendedName>
</protein>
<dbReference type="InterPro" id="IPR039564">
    <property type="entry name" value="Peptidase_C39-like"/>
</dbReference>
<feature type="signal peptide" evidence="1">
    <location>
        <begin position="1"/>
        <end position="27"/>
    </location>
</feature>
<sequence>MARTPLRVASVLVTAGAVAAGPSVASAAPRTPAPAFTQAAPAAAPAASEVVENGHHYKLLAEPPADVTAAAHYWKSMSIKGQKQKKSNWCGPAAAASALTYQTGVKVTSSTQSYLAKKMGTDKVGFTSPIAMGREMTNYINKAWKRKGTKYKAYRSITNPNLWDGVRGAYAYGEGPVVITVYSRKSWYPKAPKAMAHYVVIYGFDDTTSWNQSTYLIWDPAHGKRTLKATQWQKIAYAGRFVVAWSGLPF</sequence>
<evidence type="ECO:0000259" key="2">
    <source>
        <dbReference type="Pfam" id="PF13529"/>
    </source>
</evidence>
<gene>
    <name evidence="3" type="ORF">GCM10010151_27820</name>
</gene>
<accession>A0ABN0WGH1</accession>